<proteinExistence type="inferred from homology"/>
<dbReference type="PRINTS" id="PR00080">
    <property type="entry name" value="SDRFAMILY"/>
</dbReference>
<dbReference type="FunFam" id="3.40.50.720:FF:000084">
    <property type="entry name" value="Short-chain dehydrogenase reductase"/>
    <property type="match status" value="1"/>
</dbReference>
<sequence>MKAIITGAASGIGRAVAGKLAAGSPGSKLLVTDRSGNGLETLIHDLADRDVEIEPFVADITRPEDCVAIVERMEARFGGVDAIVSNAGGVRGGLLKELAIDAFDYSFALNTRPTWLLAKAAYPMLCASRGSIVATASTAAEYPTSPLGTYGASKAALVMLVKQMAAEWGRDGIRCNIVSPGPTVTGITQPVYADPEARRTRVAHIPLGRLGEADDIAEAILFLIDRRASHITGVNLTVDGGMIVDVMRPIGAGTGNLRNE</sequence>
<dbReference type="PANTHER" id="PTHR43669:SF3">
    <property type="entry name" value="ALCOHOL DEHYDROGENASE, PUTATIVE (AFU_ORTHOLOGUE AFUA_3G03445)-RELATED"/>
    <property type="match status" value="1"/>
</dbReference>
<evidence type="ECO:0000256" key="1">
    <source>
        <dbReference type="ARBA" id="ARBA00006484"/>
    </source>
</evidence>
<accession>A0A975CZX4</accession>
<dbReference type="PROSITE" id="PS00061">
    <property type="entry name" value="ADH_SHORT"/>
    <property type="match status" value="1"/>
</dbReference>
<dbReference type="PRINTS" id="PR00081">
    <property type="entry name" value="GDHRDH"/>
</dbReference>
<evidence type="ECO:0000256" key="2">
    <source>
        <dbReference type="ARBA" id="ARBA00023002"/>
    </source>
</evidence>
<organism evidence="3 4">
    <name type="scientific">Rhizorhabdus wittichii</name>
    <dbReference type="NCBI Taxonomy" id="160791"/>
    <lineage>
        <taxon>Bacteria</taxon>
        <taxon>Pseudomonadati</taxon>
        <taxon>Pseudomonadota</taxon>
        <taxon>Alphaproteobacteria</taxon>
        <taxon>Sphingomonadales</taxon>
        <taxon>Sphingomonadaceae</taxon>
        <taxon>Rhizorhabdus</taxon>
    </lineage>
</organism>
<dbReference type="Gene3D" id="3.40.50.720">
    <property type="entry name" value="NAD(P)-binding Rossmann-like Domain"/>
    <property type="match status" value="1"/>
</dbReference>
<gene>
    <name evidence="3" type="ORF">HRJ34_18315</name>
</gene>
<comment type="similarity">
    <text evidence="1">Belongs to the short-chain dehydrogenases/reductases (SDR) family.</text>
</comment>
<dbReference type="InterPro" id="IPR020904">
    <property type="entry name" value="Sc_DH/Rdtase_CS"/>
</dbReference>
<dbReference type="SUPFAM" id="SSF51735">
    <property type="entry name" value="NAD(P)-binding Rossmann-fold domains"/>
    <property type="match status" value="1"/>
</dbReference>
<dbReference type="InterPro" id="IPR036291">
    <property type="entry name" value="NAD(P)-bd_dom_sf"/>
</dbReference>
<dbReference type="Proteomes" id="UP000664914">
    <property type="component" value="Chromosome"/>
</dbReference>
<name>A0A975CZX4_9SPHN</name>
<protein>
    <submittedName>
        <fullName evidence="3">SDR family oxidoreductase</fullName>
    </submittedName>
</protein>
<keyword evidence="2" id="KW-0560">Oxidoreductase</keyword>
<reference evidence="3" key="2">
    <citation type="submission" date="2021-04" db="EMBL/GenBank/DDBJ databases">
        <title>Isolation and genomic analysis of the ibuprofen-degrading bacterium Sphingomonas strain MPO218.</title>
        <authorList>
            <person name="Aulestia M."/>
            <person name="Flores A."/>
            <person name="Mangas E.L."/>
            <person name="Perez-Pulido A.J."/>
            <person name="Santero E."/>
            <person name="Camacho E.M."/>
        </authorList>
    </citation>
    <scope>NUCLEOTIDE SEQUENCE</scope>
    <source>
        <strain evidence="3">MPO218</strain>
    </source>
</reference>
<dbReference type="AlphaFoldDB" id="A0A975CZX4"/>
<dbReference type="CDD" id="cd05233">
    <property type="entry name" value="SDR_c"/>
    <property type="match status" value="1"/>
</dbReference>
<dbReference type="PANTHER" id="PTHR43669">
    <property type="entry name" value="5-KETO-D-GLUCONATE 5-REDUCTASE"/>
    <property type="match status" value="1"/>
</dbReference>
<reference evidence="3" key="1">
    <citation type="submission" date="2020-07" db="EMBL/GenBank/DDBJ databases">
        <authorList>
            <person name="Camacho E."/>
        </authorList>
    </citation>
    <scope>NUCLEOTIDE SEQUENCE</scope>
    <source>
        <strain evidence="3">MPO218</strain>
    </source>
</reference>
<dbReference type="EMBL" id="CP059319">
    <property type="protein sequence ID" value="QTH20286.1"/>
    <property type="molecule type" value="Genomic_DNA"/>
</dbReference>
<dbReference type="Pfam" id="PF13561">
    <property type="entry name" value="adh_short_C2"/>
    <property type="match status" value="1"/>
</dbReference>
<dbReference type="InterPro" id="IPR002347">
    <property type="entry name" value="SDR_fam"/>
</dbReference>
<dbReference type="GO" id="GO:0016491">
    <property type="term" value="F:oxidoreductase activity"/>
    <property type="evidence" value="ECO:0007669"/>
    <property type="project" value="UniProtKB-KW"/>
</dbReference>
<evidence type="ECO:0000313" key="4">
    <source>
        <dbReference type="Proteomes" id="UP000664914"/>
    </source>
</evidence>
<evidence type="ECO:0000313" key="3">
    <source>
        <dbReference type="EMBL" id="QTH20286.1"/>
    </source>
</evidence>
<dbReference type="RefSeq" id="WP_208632076.1">
    <property type="nucleotide sequence ID" value="NZ_CP059319.1"/>
</dbReference>